<dbReference type="PANTHER" id="PTHR11012">
    <property type="entry name" value="PROTEIN KINASE-LIKE DOMAIN-CONTAINING"/>
    <property type="match status" value="1"/>
</dbReference>
<feature type="domain" description="CHK kinase-like" evidence="1">
    <location>
        <begin position="44"/>
        <end position="240"/>
    </location>
</feature>
<dbReference type="PANTHER" id="PTHR11012:SF30">
    <property type="entry name" value="PROTEIN KINASE-LIKE DOMAIN-CONTAINING"/>
    <property type="match status" value="1"/>
</dbReference>
<proteinExistence type="predicted"/>
<evidence type="ECO:0000313" key="2">
    <source>
        <dbReference type="EMBL" id="OXA44587.1"/>
    </source>
</evidence>
<dbReference type="AlphaFoldDB" id="A0A226DIS5"/>
<dbReference type="InterPro" id="IPR004119">
    <property type="entry name" value="EcKL"/>
</dbReference>
<dbReference type="InterPro" id="IPR011009">
    <property type="entry name" value="Kinase-like_dom_sf"/>
</dbReference>
<dbReference type="Proteomes" id="UP000198287">
    <property type="component" value="Unassembled WGS sequence"/>
</dbReference>
<dbReference type="InterPro" id="IPR015897">
    <property type="entry name" value="CHK_kinase-like"/>
</dbReference>
<evidence type="ECO:0000259" key="1">
    <source>
        <dbReference type="SMART" id="SM00587"/>
    </source>
</evidence>
<dbReference type="SUPFAM" id="SSF56112">
    <property type="entry name" value="Protein kinase-like (PK-like)"/>
    <property type="match status" value="1"/>
</dbReference>
<dbReference type="OrthoDB" id="5396515at2759"/>
<sequence length="298" mass="33989">MIKIMPNNELRVKELNKIDVFTKEVNMYAEVLPAMVRFQKEKKIQDGEILSDWPSCLTSDGGAVLLVLSTLAKFHAISFAQFGGDGAKILSTYPFLEEKMFPDPTKEENSLKDYSQSVLRCEVKLLRDTGHLKEAETLALFCHDNTIDPYLLSEISRIASDTTNGVISHGDCWTNNIMFLYDHEDKVIDLKLLDFQIARCAPRSVEVSYFLYACVPHLDVGMEEEYLKWYDGHFIQFLKKLGVNRRAGDGLDFQDFMEEYENCMFYGVMLGLIMTPMMCIESQNQPSLGVRKGGVINK</sequence>
<dbReference type="SMART" id="SM00587">
    <property type="entry name" value="CHK"/>
    <property type="match status" value="1"/>
</dbReference>
<organism evidence="2 3">
    <name type="scientific">Folsomia candida</name>
    <name type="common">Springtail</name>
    <dbReference type="NCBI Taxonomy" id="158441"/>
    <lineage>
        <taxon>Eukaryota</taxon>
        <taxon>Metazoa</taxon>
        <taxon>Ecdysozoa</taxon>
        <taxon>Arthropoda</taxon>
        <taxon>Hexapoda</taxon>
        <taxon>Collembola</taxon>
        <taxon>Entomobryomorpha</taxon>
        <taxon>Isotomoidea</taxon>
        <taxon>Isotomidae</taxon>
        <taxon>Proisotominae</taxon>
        <taxon>Folsomia</taxon>
    </lineage>
</organism>
<gene>
    <name evidence="2" type="ORF">Fcan01_20971</name>
</gene>
<comment type="caution">
    <text evidence="2">The sequence shown here is derived from an EMBL/GenBank/DDBJ whole genome shotgun (WGS) entry which is preliminary data.</text>
</comment>
<protein>
    <recommendedName>
        <fullName evidence="1">CHK kinase-like domain-containing protein</fullName>
    </recommendedName>
</protein>
<dbReference type="EMBL" id="LNIX01000019">
    <property type="protein sequence ID" value="OXA44587.1"/>
    <property type="molecule type" value="Genomic_DNA"/>
</dbReference>
<name>A0A226DIS5_FOLCA</name>
<accession>A0A226DIS5</accession>
<evidence type="ECO:0000313" key="3">
    <source>
        <dbReference type="Proteomes" id="UP000198287"/>
    </source>
</evidence>
<reference evidence="2 3" key="1">
    <citation type="submission" date="2015-12" db="EMBL/GenBank/DDBJ databases">
        <title>The genome of Folsomia candida.</title>
        <authorList>
            <person name="Faddeeva A."/>
            <person name="Derks M.F."/>
            <person name="Anvar Y."/>
            <person name="Smit S."/>
            <person name="Van Straalen N."/>
            <person name="Roelofs D."/>
        </authorList>
    </citation>
    <scope>NUCLEOTIDE SEQUENCE [LARGE SCALE GENOMIC DNA]</scope>
    <source>
        <strain evidence="2 3">VU population</strain>
        <tissue evidence="2">Whole body</tissue>
    </source>
</reference>
<dbReference type="Gene3D" id="3.90.1200.10">
    <property type="match status" value="1"/>
</dbReference>
<dbReference type="Pfam" id="PF02958">
    <property type="entry name" value="EcKL"/>
    <property type="match status" value="2"/>
</dbReference>
<keyword evidence="3" id="KW-1185">Reference proteome</keyword>